<dbReference type="NCBIfam" id="TIGR00138">
    <property type="entry name" value="rsmG_gidB"/>
    <property type="match status" value="1"/>
</dbReference>
<dbReference type="PANTHER" id="PTHR31760">
    <property type="entry name" value="S-ADENOSYL-L-METHIONINE-DEPENDENT METHYLTRANSFERASES SUPERFAMILY PROTEIN"/>
    <property type="match status" value="1"/>
</dbReference>
<feature type="binding site" evidence="6">
    <location>
        <begin position="128"/>
        <end position="129"/>
    </location>
    <ligand>
        <name>S-adenosyl-L-methionine</name>
        <dbReference type="ChEBI" id="CHEBI:59789"/>
    </ligand>
</feature>
<dbReference type="GO" id="GO:0005829">
    <property type="term" value="C:cytosol"/>
    <property type="evidence" value="ECO:0007669"/>
    <property type="project" value="TreeGrafter"/>
</dbReference>
<reference evidence="7 8" key="1">
    <citation type="submission" date="2016-10" db="EMBL/GenBank/DDBJ databases">
        <authorList>
            <person name="de Groot N.N."/>
        </authorList>
    </citation>
    <scope>NUCLEOTIDE SEQUENCE [LARGE SCALE GENOMIC DNA]</scope>
    <source>
        <strain evidence="7 8">CGMCC 1.5058</strain>
    </source>
</reference>
<sequence>MYFELMEESVKNLGISIDRNQYRQFEKYKNLLKEWNEKMNLTAITEDEEIFKKHFIDSIKVFEFKEVLKAEHIIDVGTGAGFPGIPMKIMMPETKLTLLDSLNKRLNFLRAVSEELELSDVQFVHSRAEDGARLEEHRENYDIAVSRAVANLTLLSELCIPYVKKGGYFIALKGPAVEDEIKEATKAIEILGGKLREIKEITIEGLDYKHNLVIIEKIKNTPKSYPRSSAAIKKSLIK</sequence>
<dbReference type="InterPro" id="IPR003682">
    <property type="entry name" value="rRNA_ssu_MeTfrase_G"/>
</dbReference>
<dbReference type="PANTHER" id="PTHR31760:SF0">
    <property type="entry name" value="S-ADENOSYL-L-METHIONINE-DEPENDENT METHYLTRANSFERASES SUPERFAMILY PROTEIN"/>
    <property type="match status" value="1"/>
</dbReference>
<dbReference type="GO" id="GO:0070043">
    <property type="term" value="F:rRNA (guanine-N7-)-methyltransferase activity"/>
    <property type="evidence" value="ECO:0007669"/>
    <property type="project" value="UniProtKB-UniRule"/>
</dbReference>
<dbReference type="HAMAP" id="MF_00074">
    <property type="entry name" value="16SrRNA_methyltr_G"/>
    <property type="match status" value="1"/>
</dbReference>
<keyword evidence="1 6" id="KW-0963">Cytoplasm</keyword>
<keyword evidence="2 6" id="KW-0698">rRNA processing</keyword>
<keyword evidence="5 6" id="KW-0949">S-adenosyl-L-methionine</keyword>
<dbReference type="RefSeq" id="WP_031575571.1">
    <property type="nucleotide sequence ID" value="NZ_DAMANS010000047.1"/>
</dbReference>
<evidence type="ECO:0000313" key="8">
    <source>
        <dbReference type="Proteomes" id="UP000183255"/>
    </source>
</evidence>
<feature type="binding site" evidence="6">
    <location>
        <position position="82"/>
    </location>
    <ligand>
        <name>S-adenosyl-L-methionine</name>
        <dbReference type="ChEBI" id="CHEBI:59789"/>
    </ligand>
</feature>
<dbReference type="EC" id="2.1.1.-" evidence="6"/>
<dbReference type="AlphaFoldDB" id="A0A1G8L8Q8"/>
<gene>
    <name evidence="6" type="primary">rsmG</name>
    <name evidence="7" type="ORF">SAMN05421804_10315</name>
</gene>
<dbReference type="PIRSF" id="PIRSF003078">
    <property type="entry name" value="GidB"/>
    <property type="match status" value="1"/>
</dbReference>
<comment type="caution">
    <text evidence="6">Lacks conserved residue(s) required for the propagation of feature annotation.</text>
</comment>
<keyword evidence="4 6" id="KW-0808">Transferase</keyword>
<protein>
    <recommendedName>
        <fullName evidence="6">Ribosomal RNA small subunit methyltransferase G</fullName>
        <ecNumber evidence="6">2.1.1.-</ecNumber>
    </recommendedName>
    <alternativeName>
        <fullName evidence="6">16S rRNA 7-methylguanosine methyltransferase</fullName>
        <shortName evidence="6">16S rRNA m7G methyltransferase</shortName>
    </alternativeName>
</protein>
<feature type="binding site" evidence="6">
    <location>
        <position position="77"/>
    </location>
    <ligand>
        <name>S-adenosyl-L-methionine</name>
        <dbReference type="ChEBI" id="CHEBI:59789"/>
    </ligand>
</feature>
<dbReference type="FunFam" id="3.40.50.150:FF:000041">
    <property type="entry name" value="Ribosomal RNA small subunit methyltransferase G"/>
    <property type="match status" value="1"/>
</dbReference>
<dbReference type="Gene3D" id="3.40.50.150">
    <property type="entry name" value="Vaccinia Virus protein VP39"/>
    <property type="match status" value="1"/>
</dbReference>
<dbReference type="EMBL" id="FNDZ01000003">
    <property type="protein sequence ID" value="SDI52085.1"/>
    <property type="molecule type" value="Genomic_DNA"/>
</dbReference>
<dbReference type="Pfam" id="PF02527">
    <property type="entry name" value="GidB"/>
    <property type="match status" value="1"/>
</dbReference>
<evidence type="ECO:0000256" key="6">
    <source>
        <dbReference type="HAMAP-Rule" id="MF_00074"/>
    </source>
</evidence>
<dbReference type="Proteomes" id="UP000183255">
    <property type="component" value="Unassembled WGS sequence"/>
</dbReference>
<feature type="binding site" evidence="6">
    <location>
        <position position="147"/>
    </location>
    <ligand>
        <name>S-adenosyl-L-methionine</name>
        <dbReference type="ChEBI" id="CHEBI:59789"/>
    </ligand>
</feature>
<keyword evidence="3 6" id="KW-0489">Methyltransferase</keyword>
<evidence type="ECO:0000256" key="4">
    <source>
        <dbReference type="ARBA" id="ARBA00022679"/>
    </source>
</evidence>
<name>A0A1G8L8Q8_9CLOT</name>
<organism evidence="7 8">
    <name type="scientific">Proteiniclasticum ruminis</name>
    <dbReference type="NCBI Taxonomy" id="398199"/>
    <lineage>
        <taxon>Bacteria</taxon>
        <taxon>Bacillati</taxon>
        <taxon>Bacillota</taxon>
        <taxon>Clostridia</taxon>
        <taxon>Eubacteriales</taxon>
        <taxon>Clostridiaceae</taxon>
        <taxon>Proteiniclasticum</taxon>
    </lineage>
</organism>
<dbReference type="CDD" id="cd02440">
    <property type="entry name" value="AdoMet_MTases"/>
    <property type="match status" value="1"/>
</dbReference>
<comment type="subcellular location">
    <subcellularLocation>
        <location evidence="6">Cytoplasm</location>
    </subcellularLocation>
</comment>
<evidence type="ECO:0000256" key="3">
    <source>
        <dbReference type="ARBA" id="ARBA00022603"/>
    </source>
</evidence>
<comment type="function">
    <text evidence="6">Specifically methylates the N7 position of a guanine in 16S rRNA.</text>
</comment>
<evidence type="ECO:0000313" key="7">
    <source>
        <dbReference type="EMBL" id="SDI52085.1"/>
    </source>
</evidence>
<evidence type="ECO:0000256" key="5">
    <source>
        <dbReference type="ARBA" id="ARBA00022691"/>
    </source>
</evidence>
<dbReference type="SUPFAM" id="SSF53335">
    <property type="entry name" value="S-adenosyl-L-methionine-dependent methyltransferases"/>
    <property type="match status" value="1"/>
</dbReference>
<dbReference type="InterPro" id="IPR029063">
    <property type="entry name" value="SAM-dependent_MTases_sf"/>
</dbReference>
<evidence type="ECO:0000256" key="2">
    <source>
        <dbReference type="ARBA" id="ARBA00022552"/>
    </source>
</evidence>
<evidence type="ECO:0000256" key="1">
    <source>
        <dbReference type="ARBA" id="ARBA00022490"/>
    </source>
</evidence>
<proteinExistence type="inferred from homology"/>
<comment type="similarity">
    <text evidence="6">Belongs to the methyltransferase superfamily. RNA methyltransferase RsmG family.</text>
</comment>
<accession>A0A1G8L8Q8</accession>